<dbReference type="PROSITE" id="PS50113">
    <property type="entry name" value="PAC"/>
    <property type="match status" value="1"/>
</dbReference>
<reference evidence="9 10" key="1">
    <citation type="submission" date="2020-07" db="EMBL/GenBank/DDBJ databases">
        <authorList>
            <person name="Feng X."/>
        </authorList>
    </citation>
    <scope>NUCLEOTIDE SEQUENCE [LARGE SCALE GENOMIC DNA]</scope>
    <source>
        <strain evidence="9 10">JCM31066</strain>
    </source>
</reference>
<dbReference type="InterPro" id="IPR001610">
    <property type="entry name" value="PAC"/>
</dbReference>
<dbReference type="InterPro" id="IPR013656">
    <property type="entry name" value="PAS_4"/>
</dbReference>
<evidence type="ECO:0000259" key="6">
    <source>
        <dbReference type="PROSITE" id="PS50110"/>
    </source>
</evidence>
<dbReference type="EMBL" id="JACHVB010000060">
    <property type="protein sequence ID" value="MBC2596101.1"/>
    <property type="molecule type" value="Genomic_DNA"/>
</dbReference>
<dbReference type="Pfam" id="PF08448">
    <property type="entry name" value="PAS_4"/>
    <property type="match status" value="1"/>
</dbReference>
<dbReference type="SUPFAM" id="SSF55874">
    <property type="entry name" value="ATPase domain of HSP90 chaperone/DNA topoisomerase II/histidine kinase"/>
    <property type="match status" value="1"/>
</dbReference>
<dbReference type="Pfam" id="PF02518">
    <property type="entry name" value="HATPase_c"/>
    <property type="match status" value="1"/>
</dbReference>
<dbReference type="Pfam" id="PF00072">
    <property type="entry name" value="Response_reg"/>
    <property type="match status" value="1"/>
</dbReference>
<dbReference type="InterPro" id="IPR004358">
    <property type="entry name" value="Sig_transdc_His_kin-like_C"/>
</dbReference>
<keyword evidence="3 4" id="KW-0597">Phosphoprotein</keyword>
<dbReference type="Proteomes" id="UP000546464">
    <property type="component" value="Unassembled WGS sequence"/>
</dbReference>
<dbReference type="PROSITE" id="PS50110">
    <property type="entry name" value="RESPONSE_REGULATORY"/>
    <property type="match status" value="1"/>
</dbReference>
<dbReference type="SMART" id="SM00086">
    <property type="entry name" value="PAC"/>
    <property type="match status" value="2"/>
</dbReference>
<dbReference type="PRINTS" id="PR00344">
    <property type="entry name" value="BCTRLSENSOR"/>
</dbReference>
<dbReference type="NCBIfam" id="TIGR00229">
    <property type="entry name" value="sensory_box"/>
    <property type="match status" value="1"/>
</dbReference>
<dbReference type="InterPro" id="IPR011006">
    <property type="entry name" value="CheY-like_superfamily"/>
</dbReference>
<dbReference type="Pfam" id="PF13426">
    <property type="entry name" value="PAS_9"/>
    <property type="match status" value="1"/>
</dbReference>
<dbReference type="PROSITE" id="PS50109">
    <property type="entry name" value="HIS_KIN"/>
    <property type="match status" value="1"/>
</dbReference>
<dbReference type="RefSeq" id="WP_185677017.1">
    <property type="nucleotide sequence ID" value="NZ_JACHVB010000060.1"/>
</dbReference>
<dbReference type="SMART" id="SM00091">
    <property type="entry name" value="PAS"/>
    <property type="match status" value="2"/>
</dbReference>
<sequence>MPRDPGYETLRLLADRLDVAIAIVRHSVEAEVGFAVDYVNPAWARLTGLEQGPLENALNLGASSCTALAEIAAALSRRQPWSRELLFARPDGGEIWVEAQLLEPQRESSEWAVVLRDLSDSRSEQARRDLDREKLSVTLSSIGEGVITTDVHGAVDFVNREGERLIGRRLESVRGRPLKEIFRLLDAEEKTENPLPLERVFRSGQAVGPLADRLLVTAEGIERKVNFLLSPILDGRGRITGCVLVFSDITNQVRLERELQKNQRMESIALLSGGIAHDFNNILTGILGNISLARNRCEQGDQLFSILKSAEKAAMRARDLTQQLLTFSKGGVPVKTRTSLHDLIRESSGFILSGSNCRCQLNVPADLWAVEVDEGQIAQVINNLLINATQAMKKGGRIEIRAENTELGAEPSIPLEPGFYVKIVVADNGPGIPPENLARIFDPYFTTKKTGSGLGLATSYSIVKNHDGHILVDSTPDVGTTFVFYLPALPSGAVQVEEPDQKLYHGKGRILLMDDEKMIRQIAGDMLTHLGYEVAFAADGEEAVRLFEEAEQAGNPYDVLIADLTVPGGLGACGVVERLKPRYPHLRSIVTSGYTNNPVLLNPAQYGFTGTIQKPYTIQQISWVIRSVTVPKSTARSGN</sequence>
<evidence type="ECO:0000256" key="3">
    <source>
        <dbReference type="ARBA" id="ARBA00022553"/>
    </source>
</evidence>
<dbReference type="Gene3D" id="1.10.287.130">
    <property type="match status" value="1"/>
</dbReference>
<dbReference type="Gene3D" id="3.30.565.10">
    <property type="entry name" value="Histidine kinase-like ATPase, C-terminal domain"/>
    <property type="match status" value="1"/>
</dbReference>
<dbReference type="SMART" id="SM00448">
    <property type="entry name" value="REC"/>
    <property type="match status" value="1"/>
</dbReference>
<feature type="modified residue" description="4-aspartylphosphate" evidence="4">
    <location>
        <position position="563"/>
    </location>
</feature>
<dbReference type="InterPro" id="IPR005467">
    <property type="entry name" value="His_kinase_dom"/>
</dbReference>
<evidence type="ECO:0000256" key="1">
    <source>
        <dbReference type="ARBA" id="ARBA00000085"/>
    </source>
</evidence>
<feature type="domain" description="PAC" evidence="8">
    <location>
        <begin position="209"/>
        <end position="261"/>
    </location>
</feature>
<dbReference type="SUPFAM" id="SSF52172">
    <property type="entry name" value="CheY-like"/>
    <property type="match status" value="1"/>
</dbReference>
<dbReference type="Pfam" id="PF00512">
    <property type="entry name" value="HisKA"/>
    <property type="match status" value="1"/>
</dbReference>
<dbReference type="InterPro" id="IPR001789">
    <property type="entry name" value="Sig_transdc_resp-reg_receiver"/>
</dbReference>
<feature type="domain" description="Response regulatory" evidence="6">
    <location>
        <begin position="509"/>
        <end position="629"/>
    </location>
</feature>
<evidence type="ECO:0000256" key="4">
    <source>
        <dbReference type="PROSITE-ProRule" id="PRU00169"/>
    </source>
</evidence>
<proteinExistence type="predicted"/>
<dbReference type="InterPro" id="IPR036097">
    <property type="entry name" value="HisK_dim/P_sf"/>
</dbReference>
<dbReference type="SMART" id="SM00388">
    <property type="entry name" value="HisKA"/>
    <property type="match status" value="1"/>
</dbReference>
<dbReference type="Gene3D" id="3.40.50.2300">
    <property type="match status" value="1"/>
</dbReference>
<evidence type="ECO:0000256" key="2">
    <source>
        <dbReference type="ARBA" id="ARBA00012438"/>
    </source>
</evidence>
<comment type="catalytic activity">
    <reaction evidence="1">
        <text>ATP + protein L-histidine = ADP + protein N-phospho-L-histidine.</text>
        <dbReference type="EC" id="2.7.13.3"/>
    </reaction>
</comment>
<dbReference type="InterPro" id="IPR003594">
    <property type="entry name" value="HATPase_dom"/>
</dbReference>
<dbReference type="SUPFAM" id="SSF55785">
    <property type="entry name" value="PYP-like sensor domain (PAS domain)"/>
    <property type="match status" value="2"/>
</dbReference>
<dbReference type="AlphaFoldDB" id="A0A842HLW0"/>
<dbReference type="Gene3D" id="3.30.450.20">
    <property type="entry name" value="PAS domain"/>
    <property type="match status" value="2"/>
</dbReference>
<gene>
    <name evidence="9" type="ORF">H5P28_17675</name>
</gene>
<feature type="domain" description="Histidine kinase" evidence="5">
    <location>
        <begin position="274"/>
        <end position="490"/>
    </location>
</feature>
<dbReference type="CDD" id="cd00082">
    <property type="entry name" value="HisKA"/>
    <property type="match status" value="1"/>
</dbReference>
<dbReference type="InterPro" id="IPR035965">
    <property type="entry name" value="PAS-like_dom_sf"/>
</dbReference>
<dbReference type="PANTHER" id="PTHR43065">
    <property type="entry name" value="SENSOR HISTIDINE KINASE"/>
    <property type="match status" value="1"/>
</dbReference>
<dbReference type="PROSITE" id="PS50112">
    <property type="entry name" value="PAS"/>
    <property type="match status" value="1"/>
</dbReference>
<keyword evidence="10" id="KW-1185">Reference proteome</keyword>
<dbReference type="CDD" id="cd00130">
    <property type="entry name" value="PAS"/>
    <property type="match status" value="2"/>
</dbReference>
<evidence type="ECO:0000313" key="10">
    <source>
        <dbReference type="Proteomes" id="UP000546464"/>
    </source>
</evidence>
<evidence type="ECO:0000313" key="9">
    <source>
        <dbReference type="EMBL" id="MBC2596101.1"/>
    </source>
</evidence>
<dbReference type="EC" id="2.7.13.3" evidence="2"/>
<dbReference type="PANTHER" id="PTHR43065:SF42">
    <property type="entry name" value="TWO-COMPONENT SENSOR PPRA"/>
    <property type="match status" value="1"/>
</dbReference>
<evidence type="ECO:0000259" key="5">
    <source>
        <dbReference type="PROSITE" id="PS50109"/>
    </source>
</evidence>
<dbReference type="InterPro" id="IPR003661">
    <property type="entry name" value="HisK_dim/P_dom"/>
</dbReference>
<dbReference type="InterPro" id="IPR000014">
    <property type="entry name" value="PAS"/>
</dbReference>
<dbReference type="SUPFAM" id="SSF47384">
    <property type="entry name" value="Homodimeric domain of signal transducing histidine kinase"/>
    <property type="match status" value="1"/>
</dbReference>
<evidence type="ECO:0000259" key="8">
    <source>
        <dbReference type="PROSITE" id="PS50113"/>
    </source>
</evidence>
<accession>A0A842HLW0</accession>
<dbReference type="InterPro" id="IPR036890">
    <property type="entry name" value="HATPase_C_sf"/>
</dbReference>
<name>A0A842HLW0_9BACT</name>
<dbReference type="SMART" id="SM00387">
    <property type="entry name" value="HATPase_c"/>
    <property type="match status" value="1"/>
</dbReference>
<feature type="domain" description="PAS" evidence="7">
    <location>
        <begin position="131"/>
        <end position="204"/>
    </location>
</feature>
<dbReference type="GO" id="GO:0000155">
    <property type="term" value="F:phosphorelay sensor kinase activity"/>
    <property type="evidence" value="ECO:0007669"/>
    <property type="project" value="InterPro"/>
</dbReference>
<protein>
    <recommendedName>
        <fullName evidence="2">histidine kinase</fullName>
        <ecNumber evidence="2">2.7.13.3</ecNumber>
    </recommendedName>
</protein>
<organism evidence="9 10">
    <name type="scientific">Ruficoccus amylovorans</name>
    <dbReference type="NCBI Taxonomy" id="1804625"/>
    <lineage>
        <taxon>Bacteria</taxon>
        <taxon>Pseudomonadati</taxon>
        <taxon>Verrucomicrobiota</taxon>
        <taxon>Opitutia</taxon>
        <taxon>Puniceicoccales</taxon>
        <taxon>Cerasicoccaceae</taxon>
        <taxon>Ruficoccus</taxon>
    </lineage>
</organism>
<comment type="caution">
    <text evidence="9">The sequence shown here is derived from an EMBL/GenBank/DDBJ whole genome shotgun (WGS) entry which is preliminary data.</text>
</comment>
<dbReference type="InterPro" id="IPR000700">
    <property type="entry name" value="PAS-assoc_C"/>
</dbReference>
<evidence type="ECO:0000259" key="7">
    <source>
        <dbReference type="PROSITE" id="PS50112"/>
    </source>
</evidence>